<evidence type="ECO:0000259" key="7">
    <source>
        <dbReference type="Pfam" id="PF07282"/>
    </source>
</evidence>
<dbReference type="PANTHER" id="PTHR30405:SF11">
    <property type="entry name" value="RNA-GUIDED DNA ENDONUCLEASE RV2885C-RELATED"/>
    <property type="match status" value="1"/>
</dbReference>
<proteinExistence type="inferred from homology"/>
<dbReference type="KEGG" id="ttp:E6P07_07525"/>
<name>A0A6I6E4U3_THETI</name>
<dbReference type="OrthoDB" id="5291294at2"/>
<evidence type="ECO:0000256" key="4">
    <source>
        <dbReference type="ARBA" id="ARBA00023125"/>
    </source>
</evidence>
<dbReference type="NCBIfam" id="TIGR01766">
    <property type="entry name" value="IS200/IS605 family accessory protein TnpB-like domain"/>
    <property type="match status" value="1"/>
</dbReference>
<evidence type="ECO:0000256" key="2">
    <source>
        <dbReference type="ARBA" id="ARBA00011044"/>
    </source>
</evidence>
<dbReference type="InterPro" id="IPR051399">
    <property type="entry name" value="RNA-guided_DNA_endo/Transpos"/>
</dbReference>
<evidence type="ECO:0000256" key="1">
    <source>
        <dbReference type="ARBA" id="ARBA00008761"/>
    </source>
</evidence>
<feature type="domain" description="Cas12f1-like TNB" evidence="7">
    <location>
        <begin position="287"/>
        <end position="350"/>
    </location>
</feature>
<protein>
    <submittedName>
        <fullName evidence="8">IS200/IS605 family element transposase accessory protein TnpB</fullName>
    </submittedName>
</protein>
<accession>A0A6I6E4U3</accession>
<organism evidence="8 9">
    <name type="scientific">Thermochromatium tepidum ATCC 43061</name>
    <dbReference type="NCBI Taxonomy" id="316276"/>
    <lineage>
        <taxon>Bacteria</taxon>
        <taxon>Pseudomonadati</taxon>
        <taxon>Pseudomonadota</taxon>
        <taxon>Gammaproteobacteria</taxon>
        <taxon>Chromatiales</taxon>
        <taxon>Chromatiaceae</taxon>
        <taxon>Thermochromatium</taxon>
    </lineage>
</organism>
<evidence type="ECO:0000259" key="6">
    <source>
        <dbReference type="Pfam" id="PF01385"/>
    </source>
</evidence>
<dbReference type="GO" id="GO:0003677">
    <property type="term" value="F:DNA binding"/>
    <property type="evidence" value="ECO:0007669"/>
    <property type="project" value="UniProtKB-KW"/>
</dbReference>
<dbReference type="Pfam" id="PF07282">
    <property type="entry name" value="Cas12f1-like_TNB"/>
    <property type="match status" value="1"/>
</dbReference>
<dbReference type="Proteomes" id="UP000426424">
    <property type="component" value="Chromosome"/>
</dbReference>
<keyword evidence="5" id="KW-0233">DNA recombination</keyword>
<evidence type="ECO:0000256" key="5">
    <source>
        <dbReference type="ARBA" id="ARBA00023172"/>
    </source>
</evidence>
<dbReference type="GO" id="GO:0006310">
    <property type="term" value="P:DNA recombination"/>
    <property type="evidence" value="ECO:0007669"/>
    <property type="project" value="UniProtKB-KW"/>
</dbReference>
<dbReference type="InterPro" id="IPR010095">
    <property type="entry name" value="Cas12f1-like_TNB"/>
</dbReference>
<dbReference type="RefSeq" id="WP_153975036.1">
    <property type="nucleotide sequence ID" value="NZ_CP039268.1"/>
</dbReference>
<gene>
    <name evidence="8" type="ORF">E6P07_07525</name>
</gene>
<keyword evidence="4" id="KW-0238">DNA-binding</keyword>
<keyword evidence="3" id="KW-0815">Transposition</keyword>
<evidence type="ECO:0000256" key="3">
    <source>
        <dbReference type="ARBA" id="ARBA00022578"/>
    </source>
</evidence>
<dbReference type="EMBL" id="CP039268">
    <property type="protein sequence ID" value="QGU32842.1"/>
    <property type="molecule type" value="Genomic_DNA"/>
</dbReference>
<dbReference type="Pfam" id="PF01385">
    <property type="entry name" value="OrfB_IS605"/>
    <property type="match status" value="1"/>
</dbReference>
<feature type="domain" description="Probable transposase IS891/IS1136/IS1341" evidence="6">
    <location>
        <begin position="172"/>
        <end position="267"/>
    </location>
</feature>
<dbReference type="GO" id="GO:0032196">
    <property type="term" value="P:transposition"/>
    <property type="evidence" value="ECO:0007669"/>
    <property type="project" value="UniProtKB-KW"/>
</dbReference>
<reference evidence="8 9" key="1">
    <citation type="submission" date="2019-12" db="EMBL/GenBank/DDBJ databases">
        <title>The complete genome of the thermophilic, anoxygenic phototrophic gammaproteobacterium Thermochromatium tepidum.</title>
        <authorList>
            <person name="Sattley W.M."/>
            <person name="Swingley W.D."/>
            <person name="Burchell B.M."/>
            <person name="Gurbani S.A."/>
            <person name="Kujawa C.M."/>
            <person name="Nuccio D.A."/>
            <person name="Schladweiler J."/>
            <person name="Shaffer K.N."/>
            <person name="Stokes L.M."/>
            <person name="Touchman J.W."/>
            <person name="Blankenship R.E."/>
            <person name="Madigan M.T."/>
        </authorList>
    </citation>
    <scope>NUCLEOTIDE SEQUENCE [LARGE SCALE GENOMIC DNA]</scope>
    <source>
        <strain evidence="8 9">ATCC 43061</strain>
    </source>
</reference>
<dbReference type="PANTHER" id="PTHR30405">
    <property type="entry name" value="TRANSPOSASE"/>
    <property type="match status" value="1"/>
</dbReference>
<comment type="similarity">
    <text evidence="1">In the C-terminal section; belongs to the transposase 35 family.</text>
</comment>
<evidence type="ECO:0000313" key="8">
    <source>
        <dbReference type="EMBL" id="QGU32842.1"/>
    </source>
</evidence>
<evidence type="ECO:0000313" key="9">
    <source>
        <dbReference type="Proteomes" id="UP000426424"/>
    </source>
</evidence>
<dbReference type="NCBIfam" id="NF040570">
    <property type="entry name" value="guided_TnpB"/>
    <property type="match status" value="1"/>
</dbReference>
<dbReference type="InterPro" id="IPR001959">
    <property type="entry name" value="Transposase"/>
</dbReference>
<dbReference type="AlphaFoldDB" id="A0A6I6E4U3"/>
<sequence length="381" mass="42323">MLRTASIRLNVRPDQVAALGALQSAYADACNRLVPTVIEHRCWNRVALHQLAYARLREETPLGSQMVCNAIFSVCKSYKAQKELGRIKKDEPAPVVHFDRASVHFDKRTYSIKGECLSLYTLSGRIAVPMVLGEHQRRIMASGKAKEAELVCRKGRWYFNLVVESDDADPIASSPVMGVDVGENNLAATSTGKVWGGGQLRHKRNCHLALRRRLQSNGSQSAKQKLRQVSGKERRRVTHINHETSKAIVAEARRIGASKIVMEDLCHIRDRIRAGKRVRARLHRWAFRQLQTFVEYKAKAAGIAVEYVNPAYTSQTCSCCGALGRRVKHRFVCDKCGLRAHADCNASRNLARIGSGAPLPRAAVNTPNVGDAVNHVCCVLQ</sequence>
<comment type="similarity">
    <text evidence="2">In the N-terminal section; belongs to the transposase 2 family.</text>
</comment>
<keyword evidence="9" id="KW-1185">Reference proteome</keyword>